<feature type="domain" description="G-protein coupled receptors family 1 profile" evidence="14">
    <location>
        <begin position="91"/>
        <end position="304"/>
    </location>
</feature>
<feature type="transmembrane region" description="Helical" evidence="13">
    <location>
        <begin position="110"/>
        <end position="135"/>
    </location>
</feature>
<keyword evidence="6 13" id="KW-0472">Membrane</keyword>
<keyword evidence="2" id="KW-1003">Cell membrane</keyword>
<feature type="transmembrane region" description="Helical" evidence="13">
    <location>
        <begin position="75"/>
        <end position="98"/>
    </location>
</feature>
<evidence type="ECO:0000256" key="9">
    <source>
        <dbReference type="ARBA" id="ARBA00023180"/>
    </source>
</evidence>
<dbReference type="Proteomes" id="UP001152803">
    <property type="component" value="Unassembled WGS sequence"/>
</dbReference>
<proteinExistence type="inferred from homology"/>
<keyword evidence="4 13" id="KW-1133">Transmembrane helix</keyword>
<feature type="transmembrane region" description="Helical" evidence="13">
    <location>
        <begin position="189"/>
        <end position="210"/>
    </location>
</feature>
<organism evidence="15 16">
    <name type="scientific">Conger conger</name>
    <name type="common">Conger eel</name>
    <name type="synonym">Muraena conger</name>
    <dbReference type="NCBI Taxonomy" id="82655"/>
    <lineage>
        <taxon>Eukaryota</taxon>
        <taxon>Metazoa</taxon>
        <taxon>Chordata</taxon>
        <taxon>Craniata</taxon>
        <taxon>Vertebrata</taxon>
        <taxon>Euteleostomi</taxon>
        <taxon>Actinopterygii</taxon>
        <taxon>Neopterygii</taxon>
        <taxon>Teleostei</taxon>
        <taxon>Anguilliformes</taxon>
        <taxon>Congridae</taxon>
        <taxon>Conger</taxon>
    </lineage>
</organism>
<accession>A0A9Q1DA41</accession>
<evidence type="ECO:0000256" key="7">
    <source>
        <dbReference type="ARBA" id="ARBA00023157"/>
    </source>
</evidence>
<dbReference type="SUPFAM" id="SSF81321">
    <property type="entry name" value="Family A G protein-coupled receptor-like"/>
    <property type="match status" value="1"/>
</dbReference>
<evidence type="ECO:0000259" key="14">
    <source>
        <dbReference type="PROSITE" id="PS50262"/>
    </source>
</evidence>
<feature type="transmembrane region" description="Helical" evidence="13">
    <location>
        <begin position="147"/>
        <end position="168"/>
    </location>
</feature>
<evidence type="ECO:0000256" key="10">
    <source>
        <dbReference type="ARBA" id="ARBA00023224"/>
    </source>
</evidence>
<evidence type="ECO:0000256" key="2">
    <source>
        <dbReference type="ARBA" id="ARBA00022475"/>
    </source>
</evidence>
<evidence type="ECO:0000256" key="3">
    <source>
        <dbReference type="ARBA" id="ARBA00022692"/>
    </source>
</evidence>
<dbReference type="GO" id="GO:0006954">
    <property type="term" value="P:inflammatory response"/>
    <property type="evidence" value="ECO:0007669"/>
    <property type="project" value="TreeGrafter"/>
</dbReference>
<evidence type="ECO:0000256" key="8">
    <source>
        <dbReference type="ARBA" id="ARBA00023170"/>
    </source>
</evidence>
<dbReference type="PRINTS" id="PR00237">
    <property type="entry name" value="GPCRRHODOPSN"/>
</dbReference>
<keyword evidence="10 12" id="KW-0807">Transducer</keyword>
<evidence type="ECO:0000256" key="6">
    <source>
        <dbReference type="ARBA" id="ARBA00023136"/>
    </source>
</evidence>
<dbReference type="AlphaFoldDB" id="A0A9Q1DA41"/>
<evidence type="ECO:0000256" key="5">
    <source>
        <dbReference type="ARBA" id="ARBA00023040"/>
    </source>
</evidence>
<evidence type="ECO:0000313" key="15">
    <source>
        <dbReference type="EMBL" id="KAJ8263667.1"/>
    </source>
</evidence>
<protein>
    <recommendedName>
        <fullName evidence="14">G-protein coupled receptors family 1 profile domain-containing protein</fullName>
    </recommendedName>
</protein>
<dbReference type="InterPro" id="IPR000276">
    <property type="entry name" value="GPCR_Rhodpsn"/>
</dbReference>
<dbReference type="GO" id="GO:0005886">
    <property type="term" value="C:plasma membrane"/>
    <property type="evidence" value="ECO:0007669"/>
    <property type="project" value="UniProtKB-SubCell"/>
</dbReference>
<dbReference type="GO" id="GO:0007200">
    <property type="term" value="P:phospholipase C-activating G protein-coupled receptor signaling pathway"/>
    <property type="evidence" value="ECO:0007669"/>
    <property type="project" value="TreeGrafter"/>
</dbReference>
<dbReference type="PROSITE" id="PS50262">
    <property type="entry name" value="G_PROTEIN_RECEP_F1_2"/>
    <property type="match status" value="1"/>
</dbReference>
<dbReference type="EMBL" id="JAFJMO010000011">
    <property type="protein sequence ID" value="KAJ8263667.1"/>
    <property type="molecule type" value="Genomic_DNA"/>
</dbReference>
<keyword evidence="16" id="KW-1185">Reference proteome</keyword>
<comment type="similarity">
    <text evidence="12">Belongs to the G-protein coupled receptor 1 family.</text>
</comment>
<dbReference type="Pfam" id="PF00001">
    <property type="entry name" value="7tm_1"/>
    <property type="match status" value="1"/>
</dbReference>
<evidence type="ECO:0000256" key="1">
    <source>
        <dbReference type="ARBA" id="ARBA00004651"/>
    </source>
</evidence>
<dbReference type="PRINTS" id="PR00526">
    <property type="entry name" value="FMETLEUPHER"/>
</dbReference>
<evidence type="ECO:0000256" key="11">
    <source>
        <dbReference type="ARBA" id="ARBA00025736"/>
    </source>
</evidence>
<keyword evidence="3 12" id="KW-0812">Transmembrane</keyword>
<gene>
    <name evidence="15" type="ORF">COCON_G00161240</name>
</gene>
<dbReference type="GO" id="GO:0004875">
    <property type="term" value="F:complement receptor activity"/>
    <property type="evidence" value="ECO:0007669"/>
    <property type="project" value="TreeGrafter"/>
</dbReference>
<dbReference type="InterPro" id="IPR017452">
    <property type="entry name" value="GPCR_Rhodpsn_7TM"/>
</dbReference>
<dbReference type="PROSITE" id="PS00237">
    <property type="entry name" value="G_PROTEIN_RECEP_F1_1"/>
    <property type="match status" value="1"/>
</dbReference>
<dbReference type="PANTHER" id="PTHR24225:SF0">
    <property type="entry name" value="N-FORMYL PEPTIDE RECEPTOR 2"/>
    <property type="match status" value="1"/>
</dbReference>
<dbReference type="InterPro" id="IPR000826">
    <property type="entry name" value="Formyl_rcpt-rel"/>
</dbReference>
<keyword evidence="5 12" id="KW-0297">G-protein coupled receptor</keyword>
<dbReference type="GO" id="GO:0007204">
    <property type="term" value="P:positive regulation of cytosolic calcium ion concentration"/>
    <property type="evidence" value="ECO:0007669"/>
    <property type="project" value="TreeGrafter"/>
</dbReference>
<evidence type="ECO:0000313" key="16">
    <source>
        <dbReference type="Proteomes" id="UP001152803"/>
    </source>
</evidence>
<comment type="caution">
    <text evidence="15">The sequence shown here is derived from an EMBL/GenBank/DDBJ whole genome shotgun (WGS) entry which is preliminary data.</text>
</comment>
<evidence type="ECO:0000256" key="13">
    <source>
        <dbReference type="SAM" id="Phobius"/>
    </source>
</evidence>
<keyword evidence="8 12" id="KW-0675">Receptor</keyword>
<reference evidence="15" key="1">
    <citation type="journal article" date="2023" name="Science">
        <title>Genome structures resolve the early diversification of teleost fishes.</title>
        <authorList>
            <person name="Parey E."/>
            <person name="Louis A."/>
            <person name="Montfort J."/>
            <person name="Bouchez O."/>
            <person name="Roques C."/>
            <person name="Iampietro C."/>
            <person name="Lluch J."/>
            <person name="Castinel A."/>
            <person name="Donnadieu C."/>
            <person name="Desvignes T."/>
            <person name="Floi Bucao C."/>
            <person name="Jouanno E."/>
            <person name="Wen M."/>
            <person name="Mejri S."/>
            <person name="Dirks R."/>
            <person name="Jansen H."/>
            <person name="Henkel C."/>
            <person name="Chen W.J."/>
            <person name="Zahm M."/>
            <person name="Cabau C."/>
            <person name="Klopp C."/>
            <person name="Thompson A.W."/>
            <person name="Robinson-Rechavi M."/>
            <person name="Braasch I."/>
            <person name="Lecointre G."/>
            <person name="Bobe J."/>
            <person name="Postlethwait J.H."/>
            <person name="Berthelot C."/>
            <person name="Roest Crollius H."/>
            <person name="Guiguen Y."/>
        </authorList>
    </citation>
    <scope>NUCLEOTIDE SEQUENCE</scope>
    <source>
        <strain evidence="15">Concon-B</strain>
    </source>
</reference>
<keyword evidence="9" id="KW-0325">Glycoprotein</keyword>
<evidence type="ECO:0000256" key="12">
    <source>
        <dbReference type="RuleBase" id="RU000688"/>
    </source>
</evidence>
<evidence type="ECO:0000256" key="4">
    <source>
        <dbReference type="ARBA" id="ARBA00022989"/>
    </source>
</evidence>
<sequence>MHKNGTAEKLCGTGIKKCITLSPARKAICQYLFPSSLDCRKRIMDFDYDYEHTPATEKYGLNNNTTTETFKVQNVIFSVFNTVIFVLGVFGNGVVIWISGLKMKKSVNATWYLSLAVSDFVFCACLPLNIVYLVTSDWVFGRGMCKFASFVMFLNMFSSIFLLVLISVDRCVSVVFPVWSQNHRTVRSASVLVALAWIVSTLLSIPSLVYRDLLITEKRTMCYNNYPNHTNTAHHRATSVSRFVFGFVIPFLIITICYVVIIQKLRGNRRTKSSKPLKYLIRLPYHGPPSTLSSSAMDFDGSSS</sequence>
<comment type="subcellular location">
    <subcellularLocation>
        <location evidence="1">Cell membrane</location>
        <topology evidence="1">Multi-pass membrane protein</topology>
    </subcellularLocation>
</comment>
<comment type="similarity">
    <text evidence="11">Belongs to the chemokine-like receptor (CMKLR) family.</text>
</comment>
<keyword evidence="7" id="KW-1015">Disulfide bond</keyword>
<dbReference type="PANTHER" id="PTHR24225">
    <property type="entry name" value="CHEMOTACTIC RECEPTOR"/>
    <property type="match status" value="1"/>
</dbReference>
<dbReference type="GO" id="GO:0004930">
    <property type="term" value="F:G protein-coupled receptor activity"/>
    <property type="evidence" value="ECO:0007669"/>
    <property type="project" value="UniProtKB-KW"/>
</dbReference>
<feature type="transmembrane region" description="Helical" evidence="13">
    <location>
        <begin position="243"/>
        <end position="262"/>
    </location>
</feature>
<name>A0A9Q1DA41_CONCO</name>
<dbReference type="OrthoDB" id="6117944at2759"/>
<dbReference type="Gene3D" id="1.20.1070.10">
    <property type="entry name" value="Rhodopsin 7-helix transmembrane proteins"/>
    <property type="match status" value="1"/>
</dbReference>